<dbReference type="OrthoDB" id="9792021at2"/>
<gene>
    <name evidence="8" type="primary">yiaD</name>
    <name evidence="8" type="ORF">B879_01745</name>
</gene>
<keyword evidence="8" id="KW-0449">Lipoprotein</keyword>
<feature type="signal peptide" evidence="6">
    <location>
        <begin position="1"/>
        <end position="20"/>
    </location>
</feature>
<dbReference type="AlphaFoldDB" id="K1LBK1"/>
<keyword evidence="6" id="KW-0732">Signal</keyword>
<dbReference type="InterPro" id="IPR036737">
    <property type="entry name" value="OmpA-like_sf"/>
</dbReference>
<dbReference type="PANTHER" id="PTHR30329">
    <property type="entry name" value="STATOR ELEMENT OF FLAGELLAR MOTOR COMPLEX"/>
    <property type="match status" value="1"/>
</dbReference>
<dbReference type="RefSeq" id="WP_009184776.1">
    <property type="nucleotide sequence ID" value="NZ_AMGM01000021.1"/>
</dbReference>
<evidence type="ECO:0000256" key="3">
    <source>
        <dbReference type="ARBA" id="ARBA00023237"/>
    </source>
</evidence>
<evidence type="ECO:0000256" key="5">
    <source>
        <dbReference type="SAM" id="MobiDB-lite"/>
    </source>
</evidence>
<keyword evidence="9" id="KW-1185">Reference proteome</keyword>
<evidence type="ECO:0000313" key="9">
    <source>
        <dbReference type="Proteomes" id="UP000004478"/>
    </source>
</evidence>
<dbReference type="CDD" id="cd07185">
    <property type="entry name" value="OmpA_C-like"/>
    <property type="match status" value="1"/>
</dbReference>
<dbReference type="Pfam" id="PF00691">
    <property type="entry name" value="OmpA"/>
    <property type="match status" value="1"/>
</dbReference>
<dbReference type="InterPro" id="IPR006665">
    <property type="entry name" value="OmpA-like"/>
</dbReference>
<dbReference type="InterPro" id="IPR006664">
    <property type="entry name" value="OMP_bac"/>
</dbReference>
<evidence type="ECO:0000313" key="8">
    <source>
        <dbReference type="EMBL" id="EKB49632.1"/>
    </source>
</evidence>
<evidence type="ECO:0000256" key="6">
    <source>
        <dbReference type="SAM" id="SignalP"/>
    </source>
</evidence>
<keyword evidence="2 4" id="KW-0472">Membrane</keyword>
<protein>
    <submittedName>
        <fullName evidence="8">Inner membrane lipoprotein YiaD</fullName>
    </submittedName>
</protein>
<feature type="region of interest" description="Disordered" evidence="5">
    <location>
        <begin position="252"/>
        <end position="275"/>
    </location>
</feature>
<organism evidence="8 9">
    <name type="scientific">Cecembia lonarensis (strain CCUG 58316 / KCTC 22772 / LW9)</name>
    <dbReference type="NCBI Taxonomy" id="1225176"/>
    <lineage>
        <taxon>Bacteria</taxon>
        <taxon>Pseudomonadati</taxon>
        <taxon>Bacteroidota</taxon>
        <taxon>Cytophagia</taxon>
        <taxon>Cytophagales</taxon>
        <taxon>Cyclobacteriaceae</taxon>
        <taxon>Cecembia</taxon>
    </lineage>
</organism>
<proteinExistence type="predicted"/>
<comment type="caution">
    <text evidence="8">The sequence shown here is derived from an EMBL/GenBank/DDBJ whole genome shotgun (WGS) entry which is preliminary data.</text>
</comment>
<sequence>MYKFLFALIFAVLVAQQSFSQSPCDPHPLFTKMPNHSISGCEEYEYDKINIRYQDEDWNLTQYEKAGYLLKTYYTFNGEMGKNPSNAMIFQNYIQAISSKGGTIINQANANLYLHFKSAGDSWYIHIQSDQSGSYSVYSLREENMNQYIALSAEDIAKEMQSNGKATFYGIYFDTDKSEIKPESNETLEQMANYLKSNTQVNVFIVGHTDNTGSFEHNQQLSEKRAEAVVTYLIENHQIVASRLKGYGVSSLSPVSANTSKEGKSKNRRVEMVLK</sequence>
<evidence type="ECO:0000256" key="1">
    <source>
        <dbReference type="ARBA" id="ARBA00004442"/>
    </source>
</evidence>
<dbReference type="SUPFAM" id="SSF103088">
    <property type="entry name" value="OmpA-like"/>
    <property type="match status" value="1"/>
</dbReference>
<dbReference type="EMBL" id="AMGM01000021">
    <property type="protein sequence ID" value="EKB49632.1"/>
    <property type="molecule type" value="Genomic_DNA"/>
</dbReference>
<evidence type="ECO:0000259" key="7">
    <source>
        <dbReference type="PROSITE" id="PS51123"/>
    </source>
</evidence>
<dbReference type="InterPro" id="IPR050330">
    <property type="entry name" value="Bact_OuterMem_StrucFunc"/>
</dbReference>
<evidence type="ECO:0000256" key="4">
    <source>
        <dbReference type="PROSITE-ProRule" id="PRU00473"/>
    </source>
</evidence>
<reference evidence="8 9" key="1">
    <citation type="journal article" date="2012" name="J. Bacteriol.">
        <title>Draft Genome Sequence of Cecembia lonarensis Strain LW9T, Isolated from Lonar Lake, a Haloalkaline Lake in India.</title>
        <authorList>
            <person name="Shivaji S."/>
            <person name="Ara S."/>
            <person name="Singh A."/>
            <person name="Pinnaka A.K."/>
        </authorList>
    </citation>
    <scope>NUCLEOTIDE SEQUENCE [LARGE SCALE GENOMIC DNA]</scope>
    <source>
        <strain evidence="8 9">LW9</strain>
    </source>
</reference>
<feature type="domain" description="OmpA-like" evidence="7">
    <location>
        <begin position="160"/>
        <end position="275"/>
    </location>
</feature>
<feature type="chain" id="PRO_5003847561" evidence="6">
    <location>
        <begin position="21"/>
        <end position="275"/>
    </location>
</feature>
<evidence type="ECO:0000256" key="2">
    <source>
        <dbReference type="ARBA" id="ARBA00023136"/>
    </source>
</evidence>
<dbReference type="GO" id="GO:0009279">
    <property type="term" value="C:cell outer membrane"/>
    <property type="evidence" value="ECO:0007669"/>
    <property type="project" value="UniProtKB-SubCell"/>
</dbReference>
<dbReference type="PRINTS" id="PR01021">
    <property type="entry name" value="OMPADOMAIN"/>
</dbReference>
<name>K1LBK1_CECL9</name>
<dbReference type="PANTHER" id="PTHR30329:SF21">
    <property type="entry name" value="LIPOPROTEIN YIAD-RELATED"/>
    <property type="match status" value="1"/>
</dbReference>
<dbReference type="PROSITE" id="PS51123">
    <property type="entry name" value="OMPA_2"/>
    <property type="match status" value="1"/>
</dbReference>
<keyword evidence="3" id="KW-0998">Cell outer membrane</keyword>
<dbReference type="Proteomes" id="UP000004478">
    <property type="component" value="Unassembled WGS sequence"/>
</dbReference>
<dbReference type="Gene3D" id="3.30.1330.60">
    <property type="entry name" value="OmpA-like domain"/>
    <property type="match status" value="1"/>
</dbReference>
<accession>K1LBK1</accession>
<comment type="subcellular location">
    <subcellularLocation>
        <location evidence="1">Cell outer membrane</location>
    </subcellularLocation>
</comment>
<feature type="compositionally biased region" description="Basic and acidic residues" evidence="5">
    <location>
        <begin position="261"/>
        <end position="275"/>
    </location>
</feature>